<evidence type="ECO:0000256" key="1">
    <source>
        <dbReference type="SAM" id="Phobius"/>
    </source>
</evidence>
<accession>A0A0A9E507</accession>
<name>A0A0A9E507_ARUDO</name>
<reference evidence="2" key="2">
    <citation type="journal article" date="2015" name="Data Brief">
        <title>Shoot transcriptome of the giant reed, Arundo donax.</title>
        <authorList>
            <person name="Barrero R.A."/>
            <person name="Guerrero F.D."/>
            <person name="Moolhuijzen P."/>
            <person name="Goolsby J.A."/>
            <person name="Tidwell J."/>
            <person name="Bellgard S.E."/>
            <person name="Bellgard M.I."/>
        </authorList>
    </citation>
    <scope>NUCLEOTIDE SEQUENCE</scope>
    <source>
        <tissue evidence="2">Shoot tissue taken approximately 20 cm above the soil surface</tissue>
    </source>
</reference>
<reference evidence="2" key="1">
    <citation type="submission" date="2014-09" db="EMBL/GenBank/DDBJ databases">
        <authorList>
            <person name="Magalhaes I.L.F."/>
            <person name="Oliveira U."/>
            <person name="Santos F.R."/>
            <person name="Vidigal T.H.D.A."/>
            <person name="Brescovit A.D."/>
            <person name="Santos A.J."/>
        </authorList>
    </citation>
    <scope>NUCLEOTIDE SEQUENCE</scope>
    <source>
        <tissue evidence="2">Shoot tissue taken approximately 20 cm above the soil surface</tissue>
    </source>
</reference>
<protein>
    <submittedName>
        <fullName evidence="2">Uncharacterized protein</fullName>
    </submittedName>
</protein>
<dbReference type="EMBL" id="GBRH01204905">
    <property type="protein sequence ID" value="JAD92990.1"/>
    <property type="molecule type" value="Transcribed_RNA"/>
</dbReference>
<sequence length="80" mass="9273">MDPGCHSRLLIIHPLYFLSLSFLPLFAHTIYSNSNFTPQILKLPTSHHTHSNHSFKSMIFKFKLKFKHSLGSKCDKLNMT</sequence>
<keyword evidence="1" id="KW-0812">Transmembrane</keyword>
<keyword evidence="1" id="KW-1133">Transmembrane helix</keyword>
<organism evidence="2">
    <name type="scientific">Arundo donax</name>
    <name type="common">Giant reed</name>
    <name type="synonym">Donax arundinaceus</name>
    <dbReference type="NCBI Taxonomy" id="35708"/>
    <lineage>
        <taxon>Eukaryota</taxon>
        <taxon>Viridiplantae</taxon>
        <taxon>Streptophyta</taxon>
        <taxon>Embryophyta</taxon>
        <taxon>Tracheophyta</taxon>
        <taxon>Spermatophyta</taxon>
        <taxon>Magnoliopsida</taxon>
        <taxon>Liliopsida</taxon>
        <taxon>Poales</taxon>
        <taxon>Poaceae</taxon>
        <taxon>PACMAD clade</taxon>
        <taxon>Arundinoideae</taxon>
        <taxon>Arundineae</taxon>
        <taxon>Arundo</taxon>
    </lineage>
</organism>
<proteinExistence type="predicted"/>
<dbReference type="AlphaFoldDB" id="A0A0A9E507"/>
<feature type="transmembrane region" description="Helical" evidence="1">
    <location>
        <begin position="9"/>
        <end position="31"/>
    </location>
</feature>
<keyword evidence="1" id="KW-0472">Membrane</keyword>
<evidence type="ECO:0000313" key="2">
    <source>
        <dbReference type="EMBL" id="JAD92990.1"/>
    </source>
</evidence>